<evidence type="ECO:0000256" key="1">
    <source>
        <dbReference type="SAM" id="MobiDB-lite"/>
    </source>
</evidence>
<protein>
    <recommendedName>
        <fullName evidence="2">PRC-barrel domain-containing protein</fullName>
    </recommendedName>
</protein>
<dbReference type="EMBL" id="CADCVF010000019">
    <property type="protein sequence ID" value="CAA9450302.1"/>
    <property type="molecule type" value="Genomic_DNA"/>
</dbReference>
<dbReference type="AlphaFoldDB" id="A0A6J4QNT2"/>
<dbReference type="GO" id="GO:0019684">
    <property type="term" value="P:photosynthesis, light reaction"/>
    <property type="evidence" value="ECO:0007669"/>
    <property type="project" value="InterPro"/>
</dbReference>
<dbReference type="Gene3D" id="3.90.50.10">
    <property type="entry name" value="Photosynthetic Reaction Center, subunit H, domain 2"/>
    <property type="match status" value="1"/>
</dbReference>
<dbReference type="GO" id="GO:0030077">
    <property type="term" value="C:plasma membrane light-harvesting complex"/>
    <property type="evidence" value="ECO:0007669"/>
    <property type="project" value="InterPro"/>
</dbReference>
<dbReference type="InterPro" id="IPR011033">
    <property type="entry name" value="PRC_barrel-like_sf"/>
</dbReference>
<organism evidence="3">
    <name type="scientific">uncultured Rubrobacteraceae bacterium</name>
    <dbReference type="NCBI Taxonomy" id="349277"/>
    <lineage>
        <taxon>Bacteria</taxon>
        <taxon>Bacillati</taxon>
        <taxon>Actinomycetota</taxon>
        <taxon>Rubrobacteria</taxon>
        <taxon>Rubrobacterales</taxon>
        <taxon>Rubrobacteraceae</taxon>
        <taxon>environmental samples</taxon>
    </lineage>
</organism>
<evidence type="ECO:0000259" key="2">
    <source>
        <dbReference type="Pfam" id="PF05239"/>
    </source>
</evidence>
<reference evidence="3" key="1">
    <citation type="submission" date="2020-02" db="EMBL/GenBank/DDBJ databases">
        <authorList>
            <person name="Meier V. D."/>
        </authorList>
    </citation>
    <scope>NUCLEOTIDE SEQUENCE</scope>
    <source>
        <strain evidence="3">AVDCRST_MAG58</strain>
    </source>
</reference>
<dbReference type="SUPFAM" id="SSF50346">
    <property type="entry name" value="PRC-barrel domain"/>
    <property type="match status" value="1"/>
</dbReference>
<dbReference type="InterPro" id="IPR014747">
    <property type="entry name" value="Bac_photo_RC_H_C"/>
</dbReference>
<dbReference type="Pfam" id="PF05239">
    <property type="entry name" value="PRC"/>
    <property type="match status" value="1"/>
</dbReference>
<dbReference type="InterPro" id="IPR027275">
    <property type="entry name" value="PRC-brl_dom"/>
</dbReference>
<proteinExistence type="predicted"/>
<accession>A0A6J4QNT2</accession>
<sequence>MRHPTQARIGLVRLGDSDFVPANPENDVRGKDVYEPEGQLVGSVEDLYIDRQEREVRFLEVGAGGFLRIREKRFLVPVETVVEVAEDRVTIEPGRTEEVEGPAPFDTKVAPPPAAEERRAEDYASPPYGNAGAAPPTRSKGR</sequence>
<gene>
    <name evidence="3" type="ORF">AVDCRST_MAG58-739</name>
</gene>
<feature type="region of interest" description="Disordered" evidence="1">
    <location>
        <begin position="90"/>
        <end position="142"/>
    </location>
</feature>
<feature type="domain" description="PRC-barrel" evidence="2">
    <location>
        <begin position="26"/>
        <end position="95"/>
    </location>
</feature>
<name>A0A6J4QNT2_9ACTN</name>
<evidence type="ECO:0000313" key="3">
    <source>
        <dbReference type="EMBL" id="CAA9450302.1"/>
    </source>
</evidence>